<comment type="caution">
    <text evidence="6">The sequence shown here is derived from an EMBL/GenBank/DDBJ whole genome shotgun (WGS) entry which is preliminary data.</text>
</comment>
<reference evidence="6 7" key="1">
    <citation type="submission" date="2023-05" db="EMBL/GenBank/DDBJ databases">
        <title>A new hyperthermophilic archaea 'Ignisphaera cupida' sp. nov. and description of the family 'Ignisphaeraceae' fam. nov.</title>
        <authorList>
            <person name="Podosokorskaya O.A."/>
            <person name="Elcheninov A.G."/>
            <person name="Klukina A."/>
            <person name="Merkel A.Y."/>
        </authorList>
    </citation>
    <scope>NUCLEOTIDE SEQUENCE [LARGE SCALE GENOMIC DNA]</scope>
    <source>
        <strain evidence="6 7">4213-co</strain>
    </source>
</reference>
<keyword evidence="3" id="KW-0418">Kinase</keyword>
<dbReference type="AlphaFoldDB" id="A0ABD4Z6Y7"/>
<dbReference type="EMBL" id="JASNVW010000004">
    <property type="protein sequence ID" value="MDK6029101.1"/>
    <property type="molecule type" value="Genomic_DNA"/>
</dbReference>
<dbReference type="GO" id="GO:0005525">
    <property type="term" value="F:GTP binding"/>
    <property type="evidence" value="ECO:0007669"/>
    <property type="project" value="UniProtKB-KW"/>
</dbReference>
<dbReference type="PANTHER" id="PTHR40732:SF1">
    <property type="entry name" value="GTP-DEPENDENT DEPHOSPHO-COA KINASE"/>
    <property type="match status" value="1"/>
</dbReference>
<dbReference type="PANTHER" id="PTHR40732">
    <property type="entry name" value="UPF0218 PROTEIN TK1697"/>
    <property type="match status" value="1"/>
</dbReference>
<evidence type="ECO:0000256" key="2">
    <source>
        <dbReference type="ARBA" id="ARBA00022741"/>
    </source>
</evidence>
<organism evidence="6 7">
    <name type="scientific">Ignisphaera cupida</name>
    <dbReference type="NCBI Taxonomy" id="3050454"/>
    <lineage>
        <taxon>Archaea</taxon>
        <taxon>Thermoproteota</taxon>
        <taxon>Thermoprotei</taxon>
        <taxon>Desulfurococcales</taxon>
        <taxon>Desulfurococcaceae</taxon>
        <taxon>Ignisphaera</taxon>
    </lineage>
</organism>
<keyword evidence="5" id="KW-0342">GTP-binding</keyword>
<evidence type="ECO:0000256" key="3">
    <source>
        <dbReference type="ARBA" id="ARBA00022777"/>
    </source>
</evidence>
<protein>
    <submittedName>
        <fullName evidence="6">DUF359 domain-containing protein</fullName>
    </submittedName>
</protein>
<evidence type="ECO:0000313" key="6">
    <source>
        <dbReference type="EMBL" id="MDK6029101.1"/>
    </source>
</evidence>
<sequence length="192" mass="22063">MIIYRMPDDLRKRLSAPHTYNKNLVVIKGPREYVAMVLRSIFYDKLHEVYVVGDYTCETFLLYIGIPRMCIVDGNIMRKPYEAHHTISKYFENVARCCNPRGAISSECIDVIRKALSIPKSLVVVDGEEDLLGLVLQSILLRGYVIYGLPHEGVAIADVLYSSIEAINLFAKFQLQKINNFLHKEDNFYDKL</sequence>
<keyword evidence="2" id="KW-0547">Nucleotide-binding</keyword>
<dbReference type="GO" id="GO:0015937">
    <property type="term" value="P:coenzyme A biosynthetic process"/>
    <property type="evidence" value="ECO:0007669"/>
    <property type="project" value="UniProtKB-KW"/>
</dbReference>
<accession>A0ABD4Z6Y7</accession>
<keyword evidence="4" id="KW-0173">Coenzyme A biosynthesis</keyword>
<proteinExistence type="predicted"/>
<dbReference type="InterPro" id="IPR007164">
    <property type="entry name" value="GTP-dep_dephospho-CoA_kin"/>
</dbReference>
<dbReference type="Pfam" id="PF04019">
    <property type="entry name" value="DUF359"/>
    <property type="match status" value="1"/>
</dbReference>
<evidence type="ECO:0000313" key="7">
    <source>
        <dbReference type="Proteomes" id="UP001529235"/>
    </source>
</evidence>
<dbReference type="Proteomes" id="UP001529235">
    <property type="component" value="Unassembled WGS sequence"/>
</dbReference>
<dbReference type="GO" id="GO:0016301">
    <property type="term" value="F:kinase activity"/>
    <property type="evidence" value="ECO:0007669"/>
    <property type="project" value="UniProtKB-KW"/>
</dbReference>
<keyword evidence="1" id="KW-0808">Transferase</keyword>
<dbReference type="RefSeq" id="WP_285274088.1">
    <property type="nucleotide sequence ID" value="NZ_JASNVW010000004.1"/>
</dbReference>
<gene>
    <name evidence="6" type="ORF">QPL79_06965</name>
</gene>
<evidence type="ECO:0000256" key="5">
    <source>
        <dbReference type="ARBA" id="ARBA00023134"/>
    </source>
</evidence>
<keyword evidence="7" id="KW-1185">Reference proteome</keyword>
<evidence type="ECO:0000256" key="1">
    <source>
        <dbReference type="ARBA" id="ARBA00022679"/>
    </source>
</evidence>
<name>A0ABD4Z6Y7_9CREN</name>
<evidence type="ECO:0000256" key="4">
    <source>
        <dbReference type="ARBA" id="ARBA00022993"/>
    </source>
</evidence>